<keyword evidence="9" id="KW-1133">Transmembrane helix</keyword>
<name>A0ABP5MFT0_9MICC</name>
<dbReference type="SUPFAM" id="SSF55874">
    <property type="entry name" value="ATPase domain of HSP90 chaperone/DNA topoisomerase II/histidine kinase"/>
    <property type="match status" value="1"/>
</dbReference>
<dbReference type="InterPro" id="IPR003594">
    <property type="entry name" value="HATPase_dom"/>
</dbReference>
<comment type="catalytic activity">
    <reaction evidence="1">
        <text>ATP + protein L-histidine = ADP + protein N-phospho-L-histidine.</text>
        <dbReference type="EC" id="2.7.13.3"/>
    </reaction>
</comment>
<evidence type="ECO:0000256" key="9">
    <source>
        <dbReference type="SAM" id="Phobius"/>
    </source>
</evidence>
<sequence length="454" mass="50415">MLHVNMVKILKRLTFGLDSEERRWERPGPTGDHLRRDVIGVVIFFLVSALALELSRGVGAMAEERSPVWLQHAVLALMIFPLVFRRRFPVLVMLVMSALFIILSLWIPALSLQLSYQVAYFASLYSAVAWAKDRRVLWLGTTVVVVAMTLWLILSLTVANTYDGLLERVAEGDETWRGIFDPLTSAALYYFMVNFAYFGGAILAGMSSWRNALQRTQLADQATQIARQSAELARRAVIEERLRIARELHDVVAHHVSVIGVQAAAARRVMDRKPEVAAESLRTIEQASRQAVTDMRNLLGVLRSETSVQNPHNDDDGRHPEPGLADIAALAGNQQDGGPEVTFSRVEDVPGALDEVSAPLALSLYRTAQESLTNVRRHSTASAAVMTLRTGRTGEQRWVELETVDNGRPRQRVAAGSGYGLQGIRERVALHRGTAEIGPRSDGGWRVRARFPLQ</sequence>
<evidence type="ECO:0000256" key="5">
    <source>
        <dbReference type="ARBA" id="ARBA00022741"/>
    </source>
</evidence>
<dbReference type="RefSeq" id="WP_277358676.1">
    <property type="nucleotide sequence ID" value="NZ_BAAAON010000001.1"/>
</dbReference>
<dbReference type="EMBL" id="BAAAON010000001">
    <property type="protein sequence ID" value="GAA2173387.1"/>
    <property type="molecule type" value="Genomic_DNA"/>
</dbReference>
<dbReference type="GO" id="GO:0016301">
    <property type="term" value="F:kinase activity"/>
    <property type="evidence" value="ECO:0007669"/>
    <property type="project" value="UniProtKB-KW"/>
</dbReference>
<dbReference type="CDD" id="cd16917">
    <property type="entry name" value="HATPase_UhpB-NarQ-NarX-like"/>
    <property type="match status" value="1"/>
</dbReference>
<keyword evidence="6 12" id="KW-0418">Kinase</keyword>
<feature type="domain" description="Signal transduction histidine kinase subgroup 3 dimerisation and phosphoacceptor" evidence="11">
    <location>
        <begin position="240"/>
        <end position="305"/>
    </location>
</feature>
<keyword evidence="4" id="KW-0808">Transferase</keyword>
<gene>
    <name evidence="12" type="ORF">GCM10009784_07460</name>
</gene>
<dbReference type="InterPro" id="IPR036890">
    <property type="entry name" value="HATPase_C_sf"/>
</dbReference>
<evidence type="ECO:0000256" key="7">
    <source>
        <dbReference type="ARBA" id="ARBA00022840"/>
    </source>
</evidence>
<comment type="caution">
    <text evidence="12">The sequence shown here is derived from an EMBL/GenBank/DDBJ whole genome shotgun (WGS) entry which is preliminary data.</text>
</comment>
<evidence type="ECO:0000256" key="1">
    <source>
        <dbReference type="ARBA" id="ARBA00000085"/>
    </source>
</evidence>
<reference evidence="13" key="1">
    <citation type="journal article" date="2019" name="Int. J. Syst. Evol. Microbiol.">
        <title>The Global Catalogue of Microorganisms (GCM) 10K type strain sequencing project: providing services to taxonomists for standard genome sequencing and annotation.</title>
        <authorList>
            <consortium name="The Broad Institute Genomics Platform"/>
            <consortium name="The Broad Institute Genome Sequencing Center for Infectious Disease"/>
            <person name="Wu L."/>
            <person name="Ma J."/>
        </authorList>
    </citation>
    <scope>NUCLEOTIDE SEQUENCE [LARGE SCALE GENOMIC DNA]</scope>
    <source>
        <strain evidence="13">JCM 14917</strain>
    </source>
</reference>
<dbReference type="Gene3D" id="3.30.565.10">
    <property type="entry name" value="Histidine kinase-like ATPase, C-terminal domain"/>
    <property type="match status" value="1"/>
</dbReference>
<dbReference type="InterPro" id="IPR050482">
    <property type="entry name" value="Sensor_HK_TwoCompSys"/>
</dbReference>
<dbReference type="Gene3D" id="1.20.5.1930">
    <property type="match status" value="1"/>
</dbReference>
<keyword evidence="8" id="KW-0902">Two-component regulatory system</keyword>
<keyword evidence="13" id="KW-1185">Reference proteome</keyword>
<evidence type="ECO:0000256" key="3">
    <source>
        <dbReference type="ARBA" id="ARBA00022553"/>
    </source>
</evidence>
<evidence type="ECO:0000256" key="2">
    <source>
        <dbReference type="ARBA" id="ARBA00012438"/>
    </source>
</evidence>
<keyword evidence="7" id="KW-0067">ATP-binding</keyword>
<keyword evidence="3" id="KW-0597">Phosphoprotein</keyword>
<evidence type="ECO:0000259" key="10">
    <source>
        <dbReference type="Pfam" id="PF02518"/>
    </source>
</evidence>
<keyword evidence="5" id="KW-0547">Nucleotide-binding</keyword>
<feature type="transmembrane region" description="Helical" evidence="9">
    <location>
        <begin position="187"/>
        <end position="206"/>
    </location>
</feature>
<dbReference type="EC" id="2.7.13.3" evidence="2"/>
<dbReference type="PANTHER" id="PTHR24421:SF10">
    <property type="entry name" value="NITRATE_NITRITE SENSOR PROTEIN NARQ"/>
    <property type="match status" value="1"/>
</dbReference>
<feature type="transmembrane region" description="Helical" evidence="9">
    <location>
        <begin position="91"/>
        <end position="108"/>
    </location>
</feature>
<evidence type="ECO:0000259" key="11">
    <source>
        <dbReference type="Pfam" id="PF07730"/>
    </source>
</evidence>
<feature type="domain" description="Histidine kinase/HSP90-like ATPase" evidence="10">
    <location>
        <begin position="363"/>
        <end position="453"/>
    </location>
</feature>
<accession>A0ABP5MFT0</accession>
<feature type="transmembrane region" description="Helical" evidence="9">
    <location>
        <begin position="38"/>
        <end position="56"/>
    </location>
</feature>
<protein>
    <recommendedName>
        <fullName evidence="2">histidine kinase</fullName>
        <ecNumber evidence="2">2.7.13.3</ecNumber>
    </recommendedName>
</protein>
<proteinExistence type="predicted"/>
<keyword evidence="9" id="KW-0472">Membrane</keyword>
<evidence type="ECO:0000256" key="6">
    <source>
        <dbReference type="ARBA" id="ARBA00022777"/>
    </source>
</evidence>
<organism evidence="12 13">
    <name type="scientific">Arthrobacter parietis</name>
    <dbReference type="NCBI Taxonomy" id="271434"/>
    <lineage>
        <taxon>Bacteria</taxon>
        <taxon>Bacillati</taxon>
        <taxon>Actinomycetota</taxon>
        <taxon>Actinomycetes</taxon>
        <taxon>Micrococcales</taxon>
        <taxon>Micrococcaceae</taxon>
        <taxon>Arthrobacter</taxon>
    </lineage>
</organism>
<feature type="transmembrane region" description="Helical" evidence="9">
    <location>
        <begin position="114"/>
        <end position="131"/>
    </location>
</feature>
<dbReference type="InterPro" id="IPR011712">
    <property type="entry name" value="Sig_transdc_His_kin_sub3_dim/P"/>
</dbReference>
<dbReference type="Proteomes" id="UP001500974">
    <property type="component" value="Unassembled WGS sequence"/>
</dbReference>
<dbReference type="Pfam" id="PF07730">
    <property type="entry name" value="HisKA_3"/>
    <property type="match status" value="1"/>
</dbReference>
<evidence type="ECO:0000313" key="13">
    <source>
        <dbReference type="Proteomes" id="UP001500974"/>
    </source>
</evidence>
<evidence type="ECO:0000256" key="8">
    <source>
        <dbReference type="ARBA" id="ARBA00023012"/>
    </source>
</evidence>
<dbReference type="PANTHER" id="PTHR24421">
    <property type="entry name" value="NITRATE/NITRITE SENSOR PROTEIN NARX-RELATED"/>
    <property type="match status" value="1"/>
</dbReference>
<feature type="transmembrane region" description="Helical" evidence="9">
    <location>
        <begin position="136"/>
        <end position="159"/>
    </location>
</feature>
<evidence type="ECO:0000256" key="4">
    <source>
        <dbReference type="ARBA" id="ARBA00022679"/>
    </source>
</evidence>
<dbReference type="Pfam" id="PF02518">
    <property type="entry name" value="HATPase_c"/>
    <property type="match status" value="1"/>
</dbReference>
<evidence type="ECO:0000313" key="12">
    <source>
        <dbReference type="EMBL" id="GAA2173387.1"/>
    </source>
</evidence>
<keyword evidence="9" id="KW-0812">Transmembrane</keyword>